<comment type="caution">
    <text evidence="1">The sequence shown here is derived from an EMBL/GenBank/DDBJ whole genome shotgun (WGS) entry which is preliminary data.</text>
</comment>
<dbReference type="RefSeq" id="WP_340288091.1">
    <property type="nucleotide sequence ID" value="NZ_JBBEOI010000001.1"/>
</dbReference>
<accession>A0ABV7WGF6</accession>
<reference evidence="2" key="1">
    <citation type="journal article" date="2019" name="Int. J. Syst. Evol. Microbiol.">
        <title>The Global Catalogue of Microorganisms (GCM) 10K type strain sequencing project: providing services to taxonomists for standard genome sequencing and annotation.</title>
        <authorList>
            <consortium name="The Broad Institute Genomics Platform"/>
            <consortium name="The Broad Institute Genome Sequencing Center for Infectious Disease"/>
            <person name="Wu L."/>
            <person name="Ma J."/>
        </authorList>
    </citation>
    <scope>NUCLEOTIDE SEQUENCE [LARGE SCALE GENOMIC DNA]</scope>
    <source>
        <strain evidence="2">NCAIM B.02333</strain>
    </source>
</reference>
<evidence type="ECO:0000313" key="2">
    <source>
        <dbReference type="Proteomes" id="UP001595685"/>
    </source>
</evidence>
<gene>
    <name evidence="1" type="ORF">ACFOLH_11025</name>
</gene>
<organism evidence="1 2">
    <name type="scientific">Aquipuribacter hungaricus</name>
    <dbReference type="NCBI Taxonomy" id="545624"/>
    <lineage>
        <taxon>Bacteria</taxon>
        <taxon>Bacillati</taxon>
        <taxon>Actinomycetota</taxon>
        <taxon>Actinomycetes</taxon>
        <taxon>Micrococcales</taxon>
        <taxon>Intrasporangiaceae</taxon>
        <taxon>Aquipuribacter</taxon>
    </lineage>
</organism>
<dbReference type="Pfam" id="PF20137">
    <property type="entry name" value="BubE"/>
    <property type="match status" value="1"/>
</dbReference>
<dbReference type="EMBL" id="JBHRWW010000006">
    <property type="protein sequence ID" value="MFC3688874.1"/>
    <property type="molecule type" value="Genomic_DNA"/>
</dbReference>
<name>A0ABV7WGF6_9MICO</name>
<dbReference type="Proteomes" id="UP001595685">
    <property type="component" value="Unassembled WGS sequence"/>
</dbReference>
<protein>
    <submittedName>
        <fullName evidence="1">DUF6527 family protein</fullName>
    </submittedName>
</protein>
<evidence type="ECO:0000313" key="1">
    <source>
        <dbReference type="EMBL" id="MFC3688874.1"/>
    </source>
</evidence>
<dbReference type="InterPro" id="IPR045384">
    <property type="entry name" value="DUF6527"/>
</dbReference>
<sequence>MIAQIRPVLVTTVPAQPEPGVLYVSVEYATTLHLCACGCGHEVVLGISPHDWTLNWDGETVSLDHSVGNWSFPCQSHYCIRRNRIVRAGPWTDEQITRGRARDAAFRRGNPTPAVPDVPSAPSGSWLLRWLRRLPHR</sequence>
<proteinExistence type="predicted"/>
<keyword evidence="2" id="KW-1185">Reference proteome</keyword>